<dbReference type="Proteomes" id="UP000467840">
    <property type="component" value="Chromosome 17"/>
</dbReference>
<organism evidence="7 9">
    <name type="scientific">Hevea brasiliensis</name>
    <name type="common">Para rubber tree</name>
    <name type="synonym">Siphonia brasiliensis</name>
    <dbReference type="NCBI Taxonomy" id="3981"/>
    <lineage>
        <taxon>Eukaryota</taxon>
        <taxon>Viridiplantae</taxon>
        <taxon>Streptophyta</taxon>
        <taxon>Embryophyta</taxon>
        <taxon>Tracheophyta</taxon>
        <taxon>Spermatophyta</taxon>
        <taxon>Magnoliopsida</taxon>
        <taxon>eudicotyledons</taxon>
        <taxon>Gunneridae</taxon>
        <taxon>Pentapetalae</taxon>
        <taxon>rosids</taxon>
        <taxon>fabids</taxon>
        <taxon>Malpighiales</taxon>
        <taxon>Euphorbiaceae</taxon>
        <taxon>Crotonoideae</taxon>
        <taxon>Micrandreae</taxon>
        <taxon>Hevea</taxon>
    </lineage>
</organism>
<evidence type="ECO:0000256" key="2">
    <source>
        <dbReference type="ARBA" id="ARBA00022771"/>
    </source>
</evidence>
<name>A0A6A6K9Z4_HEVBR</name>
<sequence length="468" mass="54394">MLDFVFDEVESLNSSSSVTQIAQSSSKTNELINQSEHTKRNELNVQISHPWPEWVYLMELLLKRGYFNPNENPFLNGELGTKEMNWIRTACLTFARDQLGLMRFFSRKDIHAIARCGCPSIDRKVVNSGKRLRAHVGIDEGNVCSSCKFRGDCERAYVKAREYEGGRTVDVMRILLTYGFNSLSGNLENRPFDNKMVKDSVRVLLKEMVDYGRQQLDSDPPDGTPLKSSEPLQIHSPTKQGDWCCPDRLKQLQEDQHHLPLKKGDWICEKCNFLNFAKNTRCLQCKEKPPKRHLNPGEWECESCNYINFRRNMVCLKCDHRRPKALNAPSNTSTPLEHDSGGLPNHRRLRFVHGDHKGDDDKSMQLDRMKQRRGVDRWRFVEEEREDNHLWNKDSSFVDFPIVGGQSSLSRNSQNGERWKLEMLQKSRTTGRTGESDEESRRADTQRRFKFLETTDDEDMAEWFGHTK</sequence>
<dbReference type="GO" id="GO:0005737">
    <property type="term" value="C:cytoplasm"/>
    <property type="evidence" value="ECO:0007669"/>
    <property type="project" value="TreeGrafter"/>
</dbReference>
<evidence type="ECO:0000313" key="8">
    <source>
        <dbReference type="EMBL" id="KAF2308419.1"/>
    </source>
</evidence>
<dbReference type="SUPFAM" id="SSF90209">
    <property type="entry name" value="Ran binding protein zinc finger-like"/>
    <property type="match status" value="2"/>
</dbReference>
<evidence type="ECO:0000313" key="9">
    <source>
        <dbReference type="Proteomes" id="UP000467840"/>
    </source>
</evidence>
<feature type="domain" description="RanBP2-type" evidence="6">
    <location>
        <begin position="295"/>
        <end position="324"/>
    </location>
</feature>
<feature type="region of interest" description="Disordered" evidence="5">
    <location>
        <begin position="423"/>
        <end position="448"/>
    </location>
</feature>
<keyword evidence="3" id="KW-0862">Zinc</keyword>
<dbReference type="SMART" id="SM00547">
    <property type="entry name" value="ZnF_RBZ"/>
    <property type="match status" value="2"/>
</dbReference>
<dbReference type="EMBL" id="JAAGAX010000018">
    <property type="protein sequence ID" value="KAF2285234.1"/>
    <property type="molecule type" value="Genomic_DNA"/>
</dbReference>
<proteinExistence type="predicted"/>
<dbReference type="InterPro" id="IPR001876">
    <property type="entry name" value="Znf_RanBP2"/>
</dbReference>
<dbReference type="GO" id="GO:0008270">
    <property type="term" value="F:zinc ion binding"/>
    <property type="evidence" value="ECO:0007669"/>
    <property type="project" value="UniProtKB-KW"/>
</dbReference>
<evidence type="ECO:0000313" key="7">
    <source>
        <dbReference type="EMBL" id="KAF2285234.1"/>
    </source>
</evidence>
<dbReference type="PROSITE" id="PS01358">
    <property type="entry name" value="ZF_RANBP2_1"/>
    <property type="match status" value="2"/>
</dbReference>
<dbReference type="Proteomes" id="UP000467840">
    <property type="component" value="Chromosome 12"/>
</dbReference>
<feature type="compositionally biased region" description="Basic and acidic residues" evidence="5">
    <location>
        <begin position="439"/>
        <end position="448"/>
    </location>
</feature>
<comment type="caution">
    <text evidence="7">The sequence shown here is derived from an EMBL/GenBank/DDBJ whole genome shotgun (WGS) entry which is preliminary data.</text>
</comment>
<feature type="domain" description="RanBP2-type" evidence="6">
    <location>
        <begin position="262"/>
        <end position="291"/>
    </location>
</feature>
<evidence type="ECO:0000259" key="6">
    <source>
        <dbReference type="PROSITE" id="PS50199"/>
    </source>
</evidence>
<dbReference type="AlphaFoldDB" id="A0A6A6K9Z4"/>
<dbReference type="Gene3D" id="4.10.1060.10">
    <property type="entry name" value="Zinc finger, RanBP2-type"/>
    <property type="match status" value="2"/>
</dbReference>
<accession>A0A6A6K9Z4</accession>
<dbReference type="PROSITE" id="PS50199">
    <property type="entry name" value="ZF_RANBP2_2"/>
    <property type="match status" value="2"/>
</dbReference>
<feature type="compositionally biased region" description="Polar residues" evidence="5">
    <location>
        <begin position="226"/>
        <end position="239"/>
    </location>
</feature>
<evidence type="ECO:0000256" key="1">
    <source>
        <dbReference type="ARBA" id="ARBA00022723"/>
    </source>
</evidence>
<dbReference type="PANTHER" id="PTHR23111">
    <property type="entry name" value="ZINC FINGER PROTEIN"/>
    <property type="match status" value="1"/>
</dbReference>
<keyword evidence="9" id="KW-1185">Reference proteome</keyword>
<feature type="region of interest" description="Disordered" evidence="5">
    <location>
        <begin position="214"/>
        <end position="239"/>
    </location>
</feature>
<dbReference type="GO" id="GO:0003729">
    <property type="term" value="F:mRNA binding"/>
    <property type="evidence" value="ECO:0007669"/>
    <property type="project" value="TreeGrafter"/>
</dbReference>
<evidence type="ECO:0000256" key="5">
    <source>
        <dbReference type="SAM" id="MobiDB-lite"/>
    </source>
</evidence>
<dbReference type="EMBL" id="JAAGAX010000007">
    <property type="protein sequence ID" value="KAF2308419.1"/>
    <property type="molecule type" value="Genomic_DNA"/>
</dbReference>
<protein>
    <recommendedName>
        <fullName evidence="6">RanBP2-type domain-containing protein</fullName>
    </recommendedName>
</protein>
<evidence type="ECO:0000256" key="3">
    <source>
        <dbReference type="ARBA" id="ARBA00022833"/>
    </source>
</evidence>
<evidence type="ECO:0000256" key="4">
    <source>
        <dbReference type="PROSITE-ProRule" id="PRU00322"/>
    </source>
</evidence>
<dbReference type="Pfam" id="PF00641">
    <property type="entry name" value="Zn_ribbon_RanBP"/>
    <property type="match status" value="2"/>
</dbReference>
<dbReference type="PANTHER" id="PTHR23111:SF23">
    <property type="entry name" value="RAN BP2_NZF ZINC FINGER-LIKE SUPERFAMILY PROTEIN"/>
    <property type="match status" value="1"/>
</dbReference>
<reference evidence="7 9" key="1">
    <citation type="journal article" date="2020" name="Mol. Plant">
        <title>The Chromosome-Based Rubber Tree Genome Provides New Insights into Spurge Genome Evolution and Rubber Biosynthesis.</title>
        <authorList>
            <person name="Liu J."/>
            <person name="Shi C."/>
            <person name="Shi C.C."/>
            <person name="Li W."/>
            <person name="Zhang Q.J."/>
            <person name="Zhang Y."/>
            <person name="Li K."/>
            <person name="Lu H.F."/>
            <person name="Shi C."/>
            <person name="Zhu S.T."/>
            <person name="Xiao Z.Y."/>
            <person name="Nan H."/>
            <person name="Yue Y."/>
            <person name="Zhu X.G."/>
            <person name="Wu Y."/>
            <person name="Hong X.N."/>
            <person name="Fan G.Y."/>
            <person name="Tong Y."/>
            <person name="Zhang D."/>
            <person name="Mao C.L."/>
            <person name="Liu Y.L."/>
            <person name="Hao S.J."/>
            <person name="Liu W.Q."/>
            <person name="Lv M.Q."/>
            <person name="Zhang H.B."/>
            <person name="Liu Y."/>
            <person name="Hu-Tang G.R."/>
            <person name="Wang J.P."/>
            <person name="Wang J.H."/>
            <person name="Sun Y.H."/>
            <person name="Ni S.B."/>
            <person name="Chen W.B."/>
            <person name="Zhang X.C."/>
            <person name="Jiao Y.N."/>
            <person name="Eichler E.E."/>
            <person name="Li G.H."/>
            <person name="Liu X."/>
            <person name="Gao L.Z."/>
        </authorList>
    </citation>
    <scope>NUCLEOTIDE SEQUENCE [LARGE SCALE GENOMIC DNA]</scope>
    <source>
        <strain evidence="9">cv. GT1</strain>
        <tissue evidence="7">Leaf</tissue>
    </source>
</reference>
<keyword evidence="2 4" id="KW-0863">Zinc-finger</keyword>
<dbReference type="InterPro" id="IPR036443">
    <property type="entry name" value="Znf_RanBP2_sf"/>
</dbReference>
<gene>
    <name evidence="8" type="ORF">GH714_006963</name>
    <name evidence="7" type="ORF">GH714_039067</name>
</gene>
<keyword evidence="1" id="KW-0479">Metal-binding</keyword>